<dbReference type="InterPro" id="IPR008257">
    <property type="entry name" value="Pept_M19"/>
</dbReference>
<keyword evidence="1" id="KW-0378">Hydrolase</keyword>
<keyword evidence="1" id="KW-0645">Protease</keyword>
<dbReference type="Pfam" id="PF01244">
    <property type="entry name" value="Peptidase_M19"/>
    <property type="match status" value="1"/>
</dbReference>
<dbReference type="AlphaFoldDB" id="A0A6J4UDQ9"/>
<evidence type="ECO:0000313" key="1">
    <source>
        <dbReference type="EMBL" id="CAA9547900.1"/>
    </source>
</evidence>
<reference evidence="1" key="1">
    <citation type="submission" date="2020-02" db="EMBL/GenBank/DDBJ databases">
        <authorList>
            <person name="Meier V. D."/>
        </authorList>
    </citation>
    <scope>NUCLEOTIDE SEQUENCE</scope>
    <source>
        <strain evidence="1">AVDCRST_MAG73</strain>
    </source>
</reference>
<organism evidence="1">
    <name type="scientific">uncultured Thermomicrobiales bacterium</name>
    <dbReference type="NCBI Taxonomy" id="1645740"/>
    <lineage>
        <taxon>Bacteria</taxon>
        <taxon>Pseudomonadati</taxon>
        <taxon>Thermomicrobiota</taxon>
        <taxon>Thermomicrobia</taxon>
        <taxon>Thermomicrobiales</taxon>
        <taxon>environmental samples</taxon>
    </lineage>
</organism>
<dbReference type="GO" id="GO:0070573">
    <property type="term" value="F:metallodipeptidase activity"/>
    <property type="evidence" value="ECO:0007669"/>
    <property type="project" value="InterPro"/>
</dbReference>
<dbReference type="PROSITE" id="PS51365">
    <property type="entry name" value="RENAL_DIPEPTIDASE_2"/>
    <property type="match status" value="1"/>
</dbReference>
<dbReference type="EMBL" id="CADCWE010000173">
    <property type="protein sequence ID" value="CAA9547900.1"/>
    <property type="molecule type" value="Genomic_DNA"/>
</dbReference>
<gene>
    <name evidence="1" type="ORF">AVDCRST_MAG73-2593</name>
</gene>
<keyword evidence="1" id="KW-0224">Dipeptidase</keyword>
<protein>
    <submittedName>
        <fullName evidence="1">Microsomal dipeptidase</fullName>
        <ecNumber evidence="1">3.4.13.19</ecNumber>
    </submittedName>
</protein>
<dbReference type="Gene3D" id="3.20.20.140">
    <property type="entry name" value="Metal-dependent hydrolases"/>
    <property type="match status" value="1"/>
</dbReference>
<dbReference type="GO" id="GO:0006508">
    <property type="term" value="P:proteolysis"/>
    <property type="evidence" value="ECO:0007669"/>
    <property type="project" value="InterPro"/>
</dbReference>
<dbReference type="PANTHER" id="PTHR10443:SF12">
    <property type="entry name" value="DIPEPTIDASE"/>
    <property type="match status" value="1"/>
</dbReference>
<dbReference type="SUPFAM" id="SSF51556">
    <property type="entry name" value="Metallo-dependent hydrolases"/>
    <property type="match status" value="1"/>
</dbReference>
<dbReference type="PANTHER" id="PTHR10443">
    <property type="entry name" value="MICROSOMAL DIPEPTIDASE"/>
    <property type="match status" value="1"/>
</dbReference>
<dbReference type="InterPro" id="IPR032466">
    <property type="entry name" value="Metal_Hydrolase"/>
</dbReference>
<proteinExistence type="predicted"/>
<dbReference type="CDD" id="cd01301">
    <property type="entry name" value="rDP_like"/>
    <property type="match status" value="1"/>
</dbReference>
<accession>A0A6J4UDQ9</accession>
<name>A0A6J4UDQ9_9BACT</name>
<sequence length="330" mass="35544">MTVAPPKVVPIVDGHTDVLLDLLHPNRNPGRDFFARGAAGHVDLPRLREGGIGAALLACFVPDDDVANGRALIETLRMVDLFRRLVAEGDGRVTHVFDPAGLRACLDDGVFGAILHYEGADALDPDLAVLRLSYDLGLRSLGLVWSRPNAFAQGVGPQDTGQGLTGAGRDLVRACNEMGVLLDVSHLNDAGFWDVVETTTRPIVASHSNSKAISPHPRNLSDDQIRAIAENGGLLGLNFAIGFLWPDMGQRTDLPLDLMVDHVAHVADLVGIEHVAIGSDYDGARVPDAVADASQIGRLVEHLRLRDFTEPDIAAICHGNWLRVFDAVWR</sequence>
<dbReference type="EC" id="3.4.13.19" evidence="1"/>